<dbReference type="AlphaFoldDB" id="D2QZ84"/>
<organism evidence="3 4">
    <name type="scientific">Pirellula staleyi (strain ATCC 27377 / DSM 6068 / ICPB 4128)</name>
    <name type="common">Pirella staleyi</name>
    <dbReference type="NCBI Taxonomy" id="530564"/>
    <lineage>
        <taxon>Bacteria</taxon>
        <taxon>Pseudomonadati</taxon>
        <taxon>Planctomycetota</taxon>
        <taxon>Planctomycetia</taxon>
        <taxon>Pirellulales</taxon>
        <taxon>Pirellulaceae</taxon>
        <taxon>Pirellula</taxon>
    </lineage>
</organism>
<dbReference type="OrthoDB" id="254012at2"/>
<keyword evidence="4" id="KW-1185">Reference proteome</keyword>
<reference evidence="3 4" key="1">
    <citation type="journal article" date="2009" name="Stand. Genomic Sci.">
        <title>Complete genome sequence of Pirellula staleyi type strain (ATCC 27377).</title>
        <authorList>
            <person name="Clum A."/>
            <person name="Tindall B.J."/>
            <person name="Sikorski J."/>
            <person name="Ivanova N."/>
            <person name="Mavrommatis K."/>
            <person name="Lucas S."/>
            <person name="Glavina del Rio T."/>
            <person name="Nolan M."/>
            <person name="Chen F."/>
            <person name="Tice H."/>
            <person name="Pitluck S."/>
            <person name="Cheng J.F."/>
            <person name="Chertkov O."/>
            <person name="Brettin T."/>
            <person name="Han C."/>
            <person name="Detter J.C."/>
            <person name="Kuske C."/>
            <person name="Bruce D."/>
            <person name="Goodwin L."/>
            <person name="Ovchinikova G."/>
            <person name="Pati A."/>
            <person name="Mikhailova N."/>
            <person name="Chen A."/>
            <person name="Palaniappan K."/>
            <person name="Land M."/>
            <person name="Hauser L."/>
            <person name="Chang Y.J."/>
            <person name="Jeffries C.D."/>
            <person name="Chain P."/>
            <person name="Rohde M."/>
            <person name="Goker M."/>
            <person name="Bristow J."/>
            <person name="Eisen J.A."/>
            <person name="Markowitz V."/>
            <person name="Hugenholtz P."/>
            <person name="Kyrpides N.C."/>
            <person name="Klenk H.P."/>
            <person name="Lapidus A."/>
        </authorList>
    </citation>
    <scope>NUCLEOTIDE SEQUENCE [LARGE SCALE GENOMIC DNA]</scope>
    <source>
        <strain evidence="4">ATCC 27377 / DSM 6068 / ICPB 4128</strain>
    </source>
</reference>
<evidence type="ECO:0000256" key="1">
    <source>
        <dbReference type="SAM" id="MobiDB-lite"/>
    </source>
</evidence>
<dbReference type="InterPro" id="IPR011989">
    <property type="entry name" value="ARM-like"/>
</dbReference>
<name>D2QZ84_PIRSD</name>
<feature type="transmembrane region" description="Helical" evidence="2">
    <location>
        <begin position="39"/>
        <end position="61"/>
    </location>
</feature>
<evidence type="ECO:0000313" key="3">
    <source>
        <dbReference type="EMBL" id="ADB18276.1"/>
    </source>
</evidence>
<dbReference type="EMBL" id="CP001848">
    <property type="protein sequence ID" value="ADB18276.1"/>
    <property type="molecule type" value="Genomic_DNA"/>
</dbReference>
<protein>
    <submittedName>
        <fullName evidence="3">PBS lyase HEAT domain protein repeat-containing protein</fullName>
    </submittedName>
</protein>
<keyword evidence="2" id="KW-0812">Transmembrane</keyword>
<dbReference type="InterPro" id="IPR004155">
    <property type="entry name" value="PBS_lyase_HEAT"/>
</dbReference>
<accession>D2QZ84</accession>
<dbReference type="SMART" id="SM00567">
    <property type="entry name" value="EZ_HEAT"/>
    <property type="match status" value="2"/>
</dbReference>
<gene>
    <name evidence="3" type="ordered locus">Psta_3615</name>
</gene>
<keyword evidence="2" id="KW-1133">Transmembrane helix</keyword>
<evidence type="ECO:0000256" key="2">
    <source>
        <dbReference type="SAM" id="Phobius"/>
    </source>
</evidence>
<dbReference type="Pfam" id="PF13646">
    <property type="entry name" value="HEAT_2"/>
    <property type="match status" value="1"/>
</dbReference>
<dbReference type="Proteomes" id="UP000001887">
    <property type="component" value="Chromosome"/>
</dbReference>
<keyword evidence="3" id="KW-0456">Lyase</keyword>
<feature type="compositionally biased region" description="Basic and acidic residues" evidence="1">
    <location>
        <begin position="1"/>
        <end position="27"/>
    </location>
</feature>
<evidence type="ECO:0000313" key="4">
    <source>
        <dbReference type="Proteomes" id="UP000001887"/>
    </source>
</evidence>
<dbReference type="STRING" id="530564.Psta_3615"/>
<sequence>MTDQRPTDSVEKASSTDEHSKVNRPDDSLPPVEPPTATFILQLFLIPLAIVSMVVLVWLMFSWMAQMGRDNPDQLVSQLRKLDDPSWQRAYELAELLRSSDPAYAKLRKDEKLADELVSILENDLKFSDPKEITDARIQRRVYLCRAIGSFELASVLPILCKAATEPQKLVDGEDVEVRIAALEGLAMLASNLQVSLSDAEKAKLLSTVIACSESKSPSTQETNPAGYIPQAEVRAVAAYTLGVIDGDEATARLKKMLVDTYSNARYNAATGLARRGDVAAIPVLKEMLDPENELSARDESNPNDQDRKRVNVVLTGIQATMTLHKVAPDADISELVDRIDQLRNHEFKLIISSQPRIQSIATEAIQRLKP</sequence>
<dbReference type="eggNOG" id="COG1413">
    <property type="taxonomic scope" value="Bacteria"/>
</dbReference>
<feature type="region of interest" description="Disordered" evidence="1">
    <location>
        <begin position="1"/>
        <end position="31"/>
    </location>
</feature>
<dbReference type="KEGG" id="psl:Psta_3615"/>
<dbReference type="HOGENOM" id="CLU_745676_0_0_0"/>
<dbReference type="InterPro" id="IPR016024">
    <property type="entry name" value="ARM-type_fold"/>
</dbReference>
<dbReference type="GO" id="GO:0016829">
    <property type="term" value="F:lyase activity"/>
    <property type="evidence" value="ECO:0007669"/>
    <property type="project" value="UniProtKB-KW"/>
</dbReference>
<proteinExistence type="predicted"/>
<dbReference type="SUPFAM" id="SSF48371">
    <property type="entry name" value="ARM repeat"/>
    <property type="match status" value="1"/>
</dbReference>
<dbReference type="Gene3D" id="1.25.10.10">
    <property type="entry name" value="Leucine-rich Repeat Variant"/>
    <property type="match status" value="1"/>
</dbReference>
<keyword evidence="2" id="KW-0472">Membrane</keyword>